<feature type="compositionally biased region" description="Basic and acidic residues" evidence="1">
    <location>
        <begin position="67"/>
        <end position="92"/>
    </location>
</feature>
<dbReference type="PANTHER" id="PTHR14386">
    <property type="entry name" value="PROTEIN FAM204A"/>
    <property type="match status" value="1"/>
</dbReference>
<accession>A0A7J6X9S7</accession>
<protein>
    <submittedName>
        <fullName evidence="2">Uncharacterized protein</fullName>
    </submittedName>
</protein>
<dbReference type="Proteomes" id="UP000554482">
    <property type="component" value="Unassembled WGS sequence"/>
</dbReference>
<evidence type="ECO:0000313" key="3">
    <source>
        <dbReference type="Proteomes" id="UP000554482"/>
    </source>
</evidence>
<feature type="region of interest" description="Disordered" evidence="1">
    <location>
        <begin position="57"/>
        <end position="104"/>
    </location>
</feature>
<keyword evidence="3" id="KW-1185">Reference proteome</keyword>
<gene>
    <name evidence="2" type="ORF">FRX31_004674</name>
</gene>
<comment type="caution">
    <text evidence="2">The sequence shown here is derived from an EMBL/GenBank/DDBJ whole genome shotgun (WGS) entry which is preliminary data.</text>
</comment>
<sequence>MMEEEEEERRREAAIETKAAALQPDFKSQRITDDQLNKFKELHRRRLQIKEKSKIHKNLKGKATRTVKGDKASKKINEEHMIVEQKASKPSKEMGNSIKPSSLQQDISAASLGIKKHQKLHWGLDTKERWERKSNM</sequence>
<dbReference type="AlphaFoldDB" id="A0A7J6X9S7"/>
<dbReference type="EMBL" id="JABWDY010003706">
    <property type="protein sequence ID" value="KAF5205737.1"/>
    <property type="molecule type" value="Genomic_DNA"/>
</dbReference>
<dbReference type="OrthoDB" id="639110at2759"/>
<reference evidence="2 3" key="1">
    <citation type="submission" date="2020-06" db="EMBL/GenBank/DDBJ databases">
        <title>Transcriptomic and genomic resources for Thalictrum thalictroides and T. hernandezii: Facilitating candidate gene discovery in an emerging model plant lineage.</title>
        <authorList>
            <person name="Arias T."/>
            <person name="Riano-Pachon D.M."/>
            <person name="Di Stilio V.S."/>
        </authorList>
    </citation>
    <scope>NUCLEOTIDE SEQUENCE [LARGE SCALE GENOMIC DNA]</scope>
    <source>
        <strain evidence="3">cv. WT478/WT964</strain>
        <tissue evidence="2">Leaves</tissue>
    </source>
</reference>
<organism evidence="2 3">
    <name type="scientific">Thalictrum thalictroides</name>
    <name type="common">Rue-anemone</name>
    <name type="synonym">Anemone thalictroides</name>
    <dbReference type="NCBI Taxonomy" id="46969"/>
    <lineage>
        <taxon>Eukaryota</taxon>
        <taxon>Viridiplantae</taxon>
        <taxon>Streptophyta</taxon>
        <taxon>Embryophyta</taxon>
        <taxon>Tracheophyta</taxon>
        <taxon>Spermatophyta</taxon>
        <taxon>Magnoliopsida</taxon>
        <taxon>Ranunculales</taxon>
        <taxon>Ranunculaceae</taxon>
        <taxon>Thalictroideae</taxon>
        <taxon>Thalictrum</taxon>
    </lineage>
</organism>
<dbReference type="InterPro" id="IPR037690">
    <property type="entry name" value="FAM204A"/>
</dbReference>
<proteinExistence type="predicted"/>
<dbReference type="PANTHER" id="PTHR14386:SF2">
    <property type="entry name" value="PROTEIN FAM204A"/>
    <property type="match status" value="1"/>
</dbReference>
<evidence type="ECO:0000313" key="2">
    <source>
        <dbReference type="EMBL" id="KAF5205737.1"/>
    </source>
</evidence>
<name>A0A7J6X9S7_THATH</name>
<evidence type="ECO:0000256" key="1">
    <source>
        <dbReference type="SAM" id="MobiDB-lite"/>
    </source>
</evidence>